<keyword evidence="3" id="KW-1185">Reference proteome</keyword>
<dbReference type="OrthoDB" id="1257719at2"/>
<keyword evidence="1" id="KW-0732">Signal</keyword>
<dbReference type="STRING" id="1086011.HJ01_01545"/>
<organism evidence="2 3">
    <name type="scientific">Flavobacterium frigoris (strain PS1)</name>
    <dbReference type="NCBI Taxonomy" id="1086011"/>
    <lineage>
        <taxon>Bacteria</taxon>
        <taxon>Pseudomonadati</taxon>
        <taxon>Bacteroidota</taxon>
        <taxon>Flavobacteriia</taxon>
        <taxon>Flavobacteriales</taxon>
        <taxon>Flavobacteriaceae</taxon>
        <taxon>Flavobacterium</taxon>
    </lineage>
</organism>
<evidence type="ECO:0000313" key="2">
    <source>
        <dbReference type="EMBL" id="EIA09159.1"/>
    </source>
</evidence>
<accession>H7FQM9</accession>
<evidence type="ECO:0000256" key="1">
    <source>
        <dbReference type="SAM" id="SignalP"/>
    </source>
</evidence>
<dbReference type="RefSeq" id="WP_007137722.1">
    <property type="nucleotide sequence ID" value="NZ_AHKF01000016.1"/>
</dbReference>
<comment type="caution">
    <text evidence="2">The sequence shown here is derived from an EMBL/GenBank/DDBJ whole genome shotgun (WGS) entry which is preliminary data.</text>
</comment>
<dbReference type="Proteomes" id="UP000005566">
    <property type="component" value="Unassembled WGS sequence"/>
</dbReference>
<feature type="signal peptide" evidence="1">
    <location>
        <begin position="1"/>
        <end position="23"/>
    </location>
</feature>
<gene>
    <name evidence="2" type="ORF">HJ01_01545</name>
</gene>
<dbReference type="EMBL" id="AHKF01000016">
    <property type="protein sequence ID" value="EIA09159.1"/>
    <property type="molecule type" value="Genomic_DNA"/>
</dbReference>
<feature type="chain" id="PRO_5003609929" evidence="1">
    <location>
        <begin position="24"/>
        <end position="135"/>
    </location>
</feature>
<name>H7FQM9_FLAFP</name>
<dbReference type="AlphaFoldDB" id="H7FQM9"/>
<evidence type="ECO:0000313" key="3">
    <source>
        <dbReference type="Proteomes" id="UP000005566"/>
    </source>
</evidence>
<proteinExistence type="predicted"/>
<dbReference type="PATRIC" id="fig|1086011.3.peg.1511"/>
<reference evidence="2 3" key="1">
    <citation type="journal article" date="2014" name="Acta Crystallogr. D">
        <title>Structure-based characterization and antifreeze properties of a hyperactive ice-binding protein from the Antarctic bacterium Flavobacterium frigoris PS1.</title>
        <authorList>
            <person name="Do H."/>
            <person name="Kim S.J."/>
            <person name="Kim H.J."/>
            <person name="Lee J.H."/>
        </authorList>
    </citation>
    <scope>NUCLEOTIDE SEQUENCE [LARGE SCALE GENOMIC DNA]</scope>
    <source>
        <strain evidence="2 3">PS1</strain>
    </source>
</reference>
<protein>
    <submittedName>
        <fullName evidence="2">Uncharacterized protein</fullName>
    </submittedName>
</protein>
<sequence>MKNITKICLILILFIFNIGNVQAQVKENDTISQIKEIRLNKEKYIGKPCAVLLADLKIKPALIISLSPANNRNVINTTTFYLRSDLNNYYIRIVWQDFITKKEVKGIEKTLKYKATNEGKNILKGYIVKDILTRY</sequence>